<dbReference type="AlphaFoldDB" id="A0A8T0CNS6"/>
<dbReference type="Proteomes" id="UP000806378">
    <property type="component" value="Unassembled WGS sequence"/>
</dbReference>
<evidence type="ECO:0000313" key="1">
    <source>
        <dbReference type="EMBL" id="KAF7847836.1"/>
    </source>
</evidence>
<comment type="caution">
    <text evidence="1">The sequence shown here is derived from an EMBL/GenBank/DDBJ whole genome shotgun (WGS) entry which is preliminary data.</text>
</comment>
<reference evidence="1" key="1">
    <citation type="submission" date="2020-05" db="EMBL/GenBank/DDBJ databases">
        <title>WGS assembly of Corymbia citriodora subspecies variegata.</title>
        <authorList>
            <person name="Barry K."/>
            <person name="Hundley H."/>
            <person name="Shu S."/>
            <person name="Jenkins J."/>
            <person name="Grimwood J."/>
            <person name="Baten A."/>
        </authorList>
    </citation>
    <scope>NUCLEOTIDE SEQUENCE</scope>
    <source>
        <strain evidence="1">CV2-018</strain>
    </source>
</reference>
<name>A0A8T0CNS6_CORYI</name>
<protein>
    <submittedName>
        <fullName evidence="1">Uncharacterized protein</fullName>
    </submittedName>
</protein>
<organism evidence="1 2">
    <name type="scientific">Corymbia citriodora subsp. variegata</name>
    <dbReference type="NCBI Taxonomy" id="360336"/>
    <lineage>
        <taxon>Eukaryota</taxon>
        <taxon>Viridiplantae</taxon>
        <taxon>Streptophyta</taxon>
        <taxon>Embryophyta</taxon>
        <taxon>Tracheophyta</taxon>
        <taxon>Spermatophyta</taxon>
        <taxon>Magnoliopsida</taxon>
        <taxon>eudicotyledons</taxon>
        <taxon>Gunneridae</taxon>
        <taxon>Pentapetalae</taxon>
        <taxon>rosids</taxon>
        <taxon>malvids</taxon>
        <taxon>Myrtales</taxon>
        <taxon>Myrtaceae</taxon>
        <taxon>Myrtoideae</taxon>
        <taxon>Eucalypteae</taxon>
        <taxon>Corymbia</taxon>
    </lineage>
</organism>
<evidence type="ECO:0000313" key="2">
    <source>
        <dbReference type="Proteomes" id="UP000806378"/>
    </source>
</evidence>
<dbReference type="EMBL" id="MU090465">
    <property type="protein sequence ID" value="KAF7847836.1"/>
    <property type="molecule type" value="Genomic_DNA"/>
</dbReference>
<accession>A0A8T0CNS6</accession>
<proteinExistence type="predicted"/>
<dbReference type="Gramene" id="rna-gnl|WGS:JABURB|Cocit.L2527.1">
    <property type="protein sequence ID" value="cds-KAF7847836.1"/>
    <property type="gene ID" value="gene-BT93_L2527"/>
</dbReference>
<keyword evidence="2" id="KW-1185">Reference proteome</keyword>
<gene>
    <name evidence="1" type="ORF">BT93_L2527</name>
</gene>
<sequence length="121" mass="13446">MESGSFSILVCDKSNSINEVKFPSELGSSLNLEQCRNDKCLSFPSAPTSSGKSIKFMQLLISNSINNDSPPMKLSSLFNLLHLERVSLSKPEHLEKSGIVLMPSHLTRDRNFKFRALCKNG</sequence>